<feature type="region of interest" description="Disordered" evidence="1">
    <location>
        <begin position="28"/>
        <end position="54"/>
    </location>
</feature>
<evidence type="ECO:0000313" key="2">
    <source>
        <dbReference type="EMBL" id="GMH24428.1"/>
    </source>
</evidence>
<organism evidence="2 3">
    <name type="scientific">Nepenthes gracilis</name>
    <name type="common">Slender pitcher plant</name>
    <dbReference type="NCBI Taxonomy" id="150966"/>
    <lineage>
        <taxon>Eukaryota</taxon>
        <taxon>Viridiplantae</taxon>
        <taxon>Streptophyta</taxon>
        <taxon>Embryophyta</taxon>
        <taxon>Tracheophyta</taxon>
        <taxon>Spermatophyta</taxon>
        <taxon>Magnoliopsida</taxon>
        <taxon>eudicotyledons</taxon>
        <taxon>Gunneridae</taxon>
        <taxon>Pentapetalae</taxon>
        <taxon>Caryophyllales</taxon>
        <taxon>Nepenthaceae</taxon>
        <taxon>Nepenthes</taxon>
    </lineage>
</organism>
<proteinExistence type="predicted"/>
<keyword evidence="3" id="KW-1185">Reference proteome</keyword>
<dbReference type="AlphaFoldDB" id="A0AAD3T7T5"/>
<protein>
    <submittedName>
        <fullName evidence="2">Uncharacterized protein</fullName>
    </submittedName>
</protein>
<dbReference type="Proteomes" id="UP001279734">
    <property type="component" value="Unassembled WGS sequence"/>
</dbReference>
<accession>A0AAD3T7T5</accession>
<sequence length="79" mass="8596">MHNIIASDCSLVTHKPAHPKIEVVQRLRHRPSPDAPPSPSSPAALGNIDKDDSNNSVVATTCCCRRGANLRCEGFHFSY</sequence>
<gene>
    <name evidence="2" type="ORF">Nepgr_026271</name>
</gene>
<comment type="caution">
    <text evidence="2">The sequence shown here is derived from an EMBL/GenBank/DDBJ whole genome shotgun (WGS) entry which is preliminary data.</text>
</comment>
<evidence type="ECO:0000256" key="1">
    <source>
        <dbReference type="SAM" id="MobiDB-lite"/>
    </source>
</evidence>
<name>A0AAD3T7T5_NEPGR</name>
<reference evidence="2" key="1">
    <citation type="submission" date="2023-05" db="EMBL/GenBank/DDBJ databases">
        <title>Nepenthes gracilis genome sequencing.</title>
        <authorList>
            <person name="Fukushima K."/>
        </authorList>
    </citation>
    <scope>NUCLEOTIDE SEQUENCE</scope>
    <source>
        <strain evidence="2">SING2019-196</strain>
    </source>
</reference>
<evidence type="ECO:0000313" key="3">
    <source>
        <dbReference type="Proteomes" id="UP001279734"/>
    </source>
</evidence>
<dbReference type="EMBL" id="BSYO01000028">
    <property type="protein sequence ID" value="GMH24428.1"/>
    <property type="molecule type" value="Genomic_DNA"/>
</dbReference>